<evidence type="ECO:0000313" key="2">
    <source>
        <dbReference type="EMBL" id="VDL80862.1"/>
    </source>
</evidence>
<dbReference type="WBParaSite" id="NBR_0001724801-mRNA-1">
    <property type="protein sequence ID" value="NBR_0001724801-mRNA-1"/>
    <property type="gene ID" value="NBR_0001724801"/>
</dbReference>
<reference evidence="2 3" key="2">
    <citation type="submission" date="2018-11" db="EMBL/GenBank/DDBJ databases">
        <authorList>
            <consortium name="Pathogen Informatics"/>
        </authorList>
    </citation>
    <scope>NUCLEOTIDE SEQUENCE [LARGE SCALE GENOMIC DNA]</scope>
</reference>
<feature type="transmembrane region" description="Helical" evidence="1">
    <location>
        <begin position="31"/>
        <end position="54"/>
    </location>
</feature>
<dbReference type="PANTHER" id="PTHR23021:SF11">
    <property type="entry name" value="SERPENTINE RECEPTOR, CLASS T"/>
    <property type="match status" value="1"/>
</dbReference>
<sequence length="225" mass="25550">MCCLLCVLEALKRYAEISNSTIKTVFDGYRLAAAVLLCFFYSVFITFFTTPGLYNSNVIGILYNPMIDNVQHNYYNTYHAFNNFFTIAATTVIYAACCLKMFRHSSLITHKLNKFEVEVYAQSLVICALTTIECFLFIYTQYFPSPPWFSIVTMLGWQICSGLGGIICIIANRTVRKAVIRQLQPGKSSERSMKIEPRSVSVINQRALESRPCQTQTTAMPTVQQ</sequence>
<feature type="transmembrane region" description="Helical" evidence="1">
    <location>
        <begin position="84"/>
        <end position="102"/>
    </location>
</feature>
<dbReference type="EMBL" id="UYSL01022644">
    <property type="protein sequence ID" value="VDL80862.1"/>
    <property type="molecule type" value="Genomic_DNA"/>
</dbReference>
<accession>A0A0N4YJT4</accession>
<dbReference type="Proteomes" id="UP000271162">
    <property type="component" value="Unassembled WGS sequence"/>
</dbReference>
<dbReference type="SUPFAM" id="SSF81321">
    <property type="entry name" value="Family A G protein-coupled receptor-like"/>
    <property type="match status" value="1"/>
</dbReference>
<dbReference type="STRING" id="27835.A0A0N4YJT4"/>
<evidence type="ECO:0000313" key="3">
    <source>
        <dbReference type="Proteomes" id="UP000271162"/>
    </source>
</evidence>
<organism evidence="4">
    <name type="scientific">Nippostrongylus brasiliensis</name>
    <name type="common">Rat hookworm</name>
    <dbReference type="NCBI Taxonomy" id="27835"/>
    <lineage>
        <taxon>Eukaryota</taxon>
        <taxon>Metazoa</taxon>
        <taxon>Ecdysozoa</taxon>
        <taxon>Nematoda</taxon>
        <taxon>Chromadorea</taxon>
        <taxon>Rhabditida</taxon>
        <taxon>Rhabditina</taxon>
        <taxon>Rhabditomorpha</taxon>
        <taxon>Strongyloidea</taxon>
        <taxon>Heligmosomidae</taxon>
        <taxon>Nippostrongylus</taxon>
    </lineage>
</organism>
<dbReference type="AlphaFoldDB" id="A0A0N4YJT4"/>
<gene>
    <name evidence="2" type="ORF">NBR_LOCUS17249</name>
</gene>
<reference evidence="4" key="1">
    <citation type="submission" date="2017-02" db="UniProtKB">
        <authorList>
            <consortium name="WormBaseParasite"/>
        </authorList>
    </citation>
    <scope>IDENTIFICATION</scope>
</reference>
<dbReference type="OMA" id="HAISAFI"/>
<keyword evidence="1" id="KW-0472">Membrane</keyword>
<evidence type="ECO:0000256" key="1">
    <source>
        <dbReference type="SAM" id="Phobius"/>
    </source>
</evidence>
<keyword evidence="1" id="KW-1133">Transmembrane helix</keyword>
<proteinExistence type="predicted"/>
<dbReference type="PANTHER" id="PTHR23021">
    <property type="entry name" value="SERPENTINE RECEPTOR, CLASS T"/>
    <property type="match status" value="1"/>
</dbReference>
<keyword evidence="3" id="KW-1185">Reference proteome</keyword>
<protein>
    <submittedName>
        <fullName evidence="2 4">Uncharacterized protein</fullName>
    </submittedName>
</protein>
<evidence type="ECO:0000313" key="4">
    <source>
        <dbReference type="WBParaSite" id="NBR_0001724801-mRNA-1"/>
    </source>
</evidence>
<name>A0A0N4YJT4_NIPBR</name>
<dbReference type="InterPro" id="IPR019425">
    <property type="entry name" value="7TM_GPCR_serpentine_rcpt_Srt"/>
</dbReference>
<feature type="transmembrane region" description="Helical" evidence="1">
    <location>
        <begin position="123"/>
        <end position="142"/>
    </location>
</feature>
<keyword evidence="1" id="KW-0812">Transmembrane</keyword>
<feature type="transmembrane region" description="Helical" evidence="1">
    <location>
        <begin position="148"/>
        <end position="171"/>
    </location>
</feature>
<dbReference type="Pfam" id="PF10321">
    <property type="entry name" value="7TM_GPCR_Srt"/>
    <property type="match status" value="1"/>
</dbReference>